<evidence type="ECO:0000313" key="3">
    <source>
        <dbReference type="Proteomes" id="UP001497482"/>
    </source>
</evidence>
<sequence length="168" mass="18355">MALTHSCVAWPLSTHPPLTRPLSFPQDGFKLEPIGAEMLPQEPYPVQEPQERPVSMRPKPQRTFLVTGRGSGRVPLPQLCPRRAAGTERRRPRKHMHNCHIPGCGKAIRQDVPPEGSSERLRERVNGDKGFDGTAPPQSAPNVSAIGRARAHAKLKTEPDSAVTGQSG</sequence>
<accession>A0AAV2LKW5</accession>
<dbReference type="AlphaFoldDB" id="A0AAV2LKW5"/>
<gene>
    <name evidence="2" type="ORF">KC01_LOCUS30029</name>
</gene>
<evidence type="ECO:0000256" key="1">
    <source>
        <dbReference type="SAM" id="MobiDB-lite"/>
    </source>
</evidence>
<evidence type="ECO:0000313" key="2">
    <source>
        <dbReference type="EMBL" id="CAL1602226.1"/>
    </source>
</evidence>
<organism evidence="2 3">
    <name type="scientific">Knipowitschia caucasica</name>
    <name type="common">Caucasian dwarf goby</name>
    <name type="synonym">Pomatoschistus caucasicus</name>
    <dbReference type="NCBI Taxonomy" id="637954"/>
    <lineage>
        <taxon>Eukaryota</taxon>
        <taxon>Metazoa</taxon>
        <taxon>Chordata</taxon>
        <taxon>Craniata</taxon>
        <taxon>Vertebrata</taxon>
        <taxon>Euteleostomi</taxon>
        <taxon>Actinopterygii</taxon>
        <taxon>Neopterygii</taxon>
        <taxon>Teleostei</taxon>
        <taxon>Neoteleostei</taxon>
        <taxon>Acanthomorphata</taxon>
        <taxon>Gobiaria</taxon>
        <taxon>Gobiiformes</taxon>
        <taxon>Gobioidei</taxon>
        <taxon>Gobiidae</taxon>
        <taxon>Gobiinae</taxon>
        <taxon>Knipowitschia</taxon>
    </lineage>
</organism>
<dbReference type="EMBL" id="OZ035825">
    <property type="protein sequence ID" value="CAL1602226.1"/>
    <property type="molecule type" value="Genomic_DNA"/>
</dbReference>
<feature type="region of interest" description="Disordered" evidence="1">
    <location>
        <begin position="64"/>
        <end position="168"/>
    </location>
</feature>
<keyword evidence="3" id="KW-1185">Reference proteome</keyword>
<reference evidence="2 3" key="1">
    <citation type="submission" date="2024-04" db="EMBL/GenBank/DDBJ databases">
        <authorList>
            <person name="Waldvogel A.-M."/>
            <person name="Schoenle A."/>
        </authorList>
    </citation>
    <scope>NUCLEOTIDE SEQUENCE [LARGE SCALE GENOMIC DNA]</scope>
</reference>
<proteinExistence type="predicted"/>
<name>A0AAV2LKW5_KNICA</name>
<feature type="compositionally biased region" description="Basic and acidic residues" evidence="1">
    <location>
        <begin position="117"/>
        <end position="131"/>
    </location>
</feature>
<protein>
    <submittedName>
        <fullName evidence="2">Uncharacterized protein</fullName>
    </submittedName>
</protein>
<dbReference type="Proteomes" id="UP001497482">
    <property type="component" value="Chromosome 3"/>
</dbReference>